<keyword evidence="2" id="KW-0479">Metal-binding</keyword>
<feature type="domain" description="Peptidase M12A" evidence="3">
    <location>
        <begin position="24"/>
        <end position="228"/>
    </location>
</feature>
<keyword evidence="4" id="KW-1185">Reference proteome</keyword>
<reference evidence="5" key="1">
    <citation type="submission" date="2017-02" db="UniProtKB">
        <authorList>
            <consortium name="WormBaseParasite"/>
        </authorList>
    </citation>
    <scope>IDENTIFICATION</scope>
</reference>
<dbReference type="AlphaFoldDB" id="A0A0N5BU53"/>
<comment type="cofactor">
    <cofactor evidence="2">
        <name>Zn(2+)</name>
        <dbReference type="ChEBI" id="CHEBI:29105"/>
    </cofactor>
    <text evidence="2">Binds 1 zinc ion per subunit.</text>
</comment>
<dbReference type="PANTHER" id="PTHR10127:SF831">
    <property type="entry name" value="ZINC METALLOPROTEINASE NAS-37"/>
    <property type="match status" value="1"/>
</dbReference>
<dbReference type="PANTHER" id="PTHR10127">
    <property type="entry name" value="DISCOIDIN, CUB, EGF, LAMININ , AND ZINC METALLOPROTEASE DOMAIN CONTAINING"/>
    <property type="match status" value="1"/>
</dbReference>
<accession>A0A0N5BU53</accession>
<dbReference type="PRINTS" id="PR00480">
    <property type="entry name" value="ASTACIN"/>
</dbReference>
<dbReference type="SUPFAM" id="SSF55486">
    <property type="entry name" value="Metalloproteases ('zincins'), catalytic domain"/>
    <property type="match status" value="1"/>
</dbReference>
<keyword evidence="2" id="KW-0645">Protease</keyword>
<sequence length="378" mass="44412">MKQLFFILFLTLSFLIQSTIETKSKKKSPSKKQLPSYVQCSKPIRYHFQNATYDRYYVQSTINEIEKRTFLKFKKENNSIKDIGINFYVNSKEDKVELSYDDKKPTVVNLTEKTYADRILTRFFFGYALGLIPELARKDRDSDVKVFEKNISDSYKKYYEKKSSYPESYYATGFDFGSVMLAKPFFGNISKNKRTYMSKFYPHYENQISNFYDLSFNDYKRLNLLYCKDKCKSSKKCAYSGYYGNTCKSCTCFLPFTGQYCTSYDIRSPECGKDITIKAYSSKKTKTVKNFNGKCFYIIEAKNSKKKVKLTIEKFKINSPYSHSLYIRYRKDKGAEGLLIEKNVTNLSLPALSNSVIINFYSYDKKNELVLKYQEVKK</sequence>
<evidence type="ECO:0000256" key="1">
    <source>
        <dbReference type="PROSITE-ProRule" id="PRU01211"/>
    </source>
</evidence>
<proteinExistence type="predicted"/>
<dbReference type="InterPro" id="IPR001506">
    <property type="entry name" value="Peptidase_M12A"/>
</dbReference>
<evidence type="ECO:0000313" key="5">
    <source>
        <dbReference type="WBParaSite" id="SPAL_0000937600.1"/>
    </source>
</evidence>
<organism evidence="4 5">
    <name type="scientific">Strongyloides papillosus</name>
    <name type="common">Intestinal threadworm</name>
    <dbReference type="NCBI Taxonomy" id="174720"/>
    <lineage>
        <taxon>Eukaryota</taxon>
        <taxon>Metazoa</taxon>
        <taxon>Ecdysozoa</taxon>
        <taxon>Nematoda</taxon>
        <taxon>Chromadorea</taxon>
        <taxon>Rhabditida</taxon>
        <taxon>Tylenchina</taxon>
        <taxon>Panagrolaimomorpha</taxon>
        <taxon>Strongyloidoidea</taxon>
        <taxon>Strongyloididae</taxon>
        <taxon>Strongyloides</taxon>
    </lineage>
</organism>
<evidence type="ECO:0000313" key="4">
    <source>
        <dbReference type="Proteomes" id="UP000046392"/>
    </source>
</evidence>
<name>A0A0N5BU53_STREA</name>
<dbReference type="Proteomes" id="UP000046392">
    <property type="component" value="Unplaced"/>
</dbReference>
<dbReference type="PROSITE" id="PS51864">
    <property type="entry name" value="ASTACIN"/>
    <property type="match status" value="1"/>
</dbReference>
<evidence type="ECO:0000256" key="2">
    <source>
        <dbReference type="RuleBase" id="RU361183"/>
    </source>
</evidence>
<dbReference type="WBParaSite" id="SPAL_0000937600.1">
    <property type="protein sequence ID" value="SPAL_0000937600.1"/>
    <property type="gene ID" value="SPAL_0000937600"/>
</dbReference>
<dbReference type="Gene3D" id="3.40.390.10">
    <property type="entry name" value="Collagenase (Catalytic Domain)"/>
    <property type="match status" value="1"/>
</dbReference>
<comment type="caution">
    <text evidence="1">Lacks conserved residue(s) required for the propagation of feature annotation.</text>
</comment>
<feature type="signal peptide" evidence="2">
    <location>
        <begin position="1"/>
        <end position="18"/>
    </location>
</feature>
<dbReference type="InterPro" id="IPR024079">
    <property type="entry name" value="MetalloPept_cat_dom_sf"/>
</dbReference>
<dbReference type="EC" id="3.4.24.-" evidence="2"/>
<dbReference type="GO" id="GO:0006508">
    <property type="term" value="P:proteolysis"/>
    <property type="evidence" value="ECO:0007669"/>
    <property type="project" value="UniProtKB-KW"/>
</dbReference>
<dbReference type="GO" id="GO:0004222">
    <property type="term" value="F:metalloendopeptidase activity"/>
    <property type="evidence" value="ECO:0007669"/>
    <property type="project" value="UniProtKB-UniRule"/>
</dbReference>
<feature type="chain" id="PRO_5005733447" description="Metalloendopeptidase" evidence="2">
    <location>
        <begin position="19"/>
        <end position="378"/>
    </location>
</feature>
<dbReference type="GO" id="GO:0046872">
    <property type="term" value="F:metal ion binding"/>
    <property type="evidence" value="ECO:0007669"/>
    <property type="project" value="UniProtKB-KW"/>
</dbReference>
<evidence type="ECO:0000259" key="3">
    <source>
        <dbReference type="PROSITE" id="PS51864"/>
    </source>
</evidence>
<protein>
    <recommendedName>
        <fullName evidence="2">Metalloendopeptidase</fullName>
        <ecNumber evidence="2">3.4.24.-</ecNumber>
    </recommendedName>
</protein>
<keyword evidence="2" id="KW-0862">Zinc</keyword>
<dbReference type="Pfam" id="PF01400">
    <property type="entry name" value="Astacin"/>
    <property type="match status" value="1"/>
</dbReference>
<keyword evidence="2" id="KW-0378">Hydrolase</keyword>
<keyword evidence="2" id="KW-0732">Signal</keyword>
<keyword evidence="2" id="KW-0482">Metalloprotease</keyword>